<accession>A0A0B0P2X5</accession>
<gene>
    <name evidence="1" type="ORF">F383_07552</name>
</gene>
<dbReference type="EMBL" id="KN412919">
    <property type="protein sequence ID" value="KHG19385.1"/>
    <property type="molecule type" value="Genomic_DNA"/>
</dbReference>
<evidence type="ECO:0000313" key="2">
    <source>
        <dbReference type="Proteomes" id="UP000032142"/>
    </source>
</evidence>
<proteinExistence type="predicted"/>
<name>A0A0B0P2X5_GOSAR</name>
<organism evidence="1 2">
    <name type="scientific">Gossypium arboreum</name>
    <name type="common">Tree cotton</name>
    <name type="synonym">Gossypium nanking</name>
    <dbReference type="NCBI Taxonomy" id="29729"/>
    <lineage>
        <taxon>Eukaryota</taxon>
        <taxon>Viridiplantae</taxon>
        <taxon>Streptophyta</taxon>
        <taxon>Embryophyta</taxon>
        <taxon>Tracheophyta</taxon>
        <taxon>Spermatophyta</taxon>
        <taxon>Magnoliopsida</taxon>
        <taxon>eudicotyledons</taxon>
        <taxon>Gunneridae</taxon>
        <taxon>Pentapetalae</taxon>
        <taxon>rosids</taxon>
        <taxon>malvids</taxon>
        <taxon>Malvales</taxon>
        <taxon>Malvaceae</taxon>
        <taxon>Malvoideae</taxon>
        <taxon>Gossypium</taxon>
    </lineage>
</organism>
<sequence length="37" mass="4074">MALDTPVCLDRVKKGHNTDLSTWPQDPPVCSAVVYCL</sequence>
<protein>
    <submittedName>
        <fullName evidence="1">Uncharacterized protein</fullName>
    </submittedName>
</protein>
<evidence type="ECO:0000313" key="1">
    <source>
        <dbReference type="EMBL" id="KHG19385.1"/>
    </source>
</evidence>
<dbReference type="Proteomes" id="UP000032142">
    <property type="component" value="Unassembled WGS sequence"/>
</dbReference>
<dbReference type="AlphaFoldDB" id="A0A0B0P2X5"/>
<reference evidence="2" key="1">
    <citation type="submission" date="2014-09" db="EMBL/GenBank/DDBJ databases">
        <authorList>
            <person name="Mudge J."/>
            <person name="Ramaraj T."/>
            <person name="Lindquist I.E."/>
            <person name="Bharti A.K."/>
            <person name="Sundararajan A."/>
            <person name="Cameron C.T."/>
            <person name="Woodward J.E."/>
            <person name="May G.D."/>
            <person name="Brubaker C."/>
            <person name="Broadhvest J."/>
            <person name="Wilkins T.A."/>
        </authorList>
    </citation>
    <scope>NUCLEOTIDE SEQUENCE</scope>
    <source>
        <strain evidence="2">cv. AKA8401</strain>
    </source>
</reference>
<keyword evidence="2" id="KW-1185">Reference proteome</keyword>